<sequence length="97" mass="11683">MTKSPTIYLLTNKPQGVLYIGVTSQLIQRIWQHKNHQVSGFTARYNLHKLVYFEVFDDMYLAITREKQLKNWNRAWKVDLIEQTNPQWRDLWEDICG</sequence>
<proteinExistence type="inferred from homology"/>
<dbReference type="PANTHER" id="PTHR34477:SF5">
    <property type="entry name" value="BSL5627 PROTEIN"/>
    <property type="match status" value="1"/>
</dbReference>
<dbReference type="Proteomes" id="UP000243793">
    <property type="component" value="Chromosome"/>
</dbReference>
<organism evidence="3 4">
    <name type="scientific">Oceanisphaera avium</name>
    <dbReference type="NCBI Taxonomy" id="1903694"/>
    <lineage>
        <taxon>Bacteria</taxon>
        <taxon>Pseudomonadati</taxon>
        <taxon>Pseudomonadota</taxon>
        <taxon>Gammaproteobacteria</taxon>
        <taxon>Aeromonadales</taxon>
        <taxon>Aeromonadaceae</taxon>
        <taxon>Oceanisphaera</taxon>
    </lineage>
</organism>
<dbReference type="RefSeq" id="WP_086961921.1">
    <property type="nucleotide sequence ID" value="NZ_CP021376.1"/>
</dbReference>
<dbReference type="CDD" id="cd10448">
    <property type="entry name" value="GIY-YIG_unchar_3"/>
    <property type="match status" value="1"/>
</dbReference>
<gene>
    <name evidence="3" type="ORF">CBP12_00455</name>
</gene>
<evidence type="ECO:0000256" key="1">
    <source>
        <dbReference type="ARBA" id="ARBA00007435"/>
    </source>
</evidence>
<dbReference type="Gene3D" id="3.40.1440.10">
    <property type="entry name" value="GIY-YIG endonuclease"/>
    <property type="match status" value="1"/>
</dbReference>
<evidence type="ECO:0000313" key="4">
    <source>
        <dbReference type="Proteomes" id="UP000243793"/>
    </source>
</evidence>
<dbReference type="PROSITE" id="PS50164">
    <property type="entry name" value="GIY_YIG"/>
    <property type="match status" value="1"/>
</dbReference>
<protein>
    <recommendedName>
        <fullName evidence="2">GIY-YIG domain-containing protein</fullName>
    </recommendedName>
</protein>
<dbReference type="SUPFAM" id="SSF82771">
    <property type="entry name" value="GIY-YIG endonuclease"/>
    <property type="match status" value="1"/>
</dbReference>
<keyword evidence="4" id="KW-1185">Reference proteome</keyword>
<dbReference type="InterPro" id="IPR035901">
    <property type="entry name" value="GIY-YIG_endonuc_sf"/>
</dbReference>
<feature type="domain" description="GIY-YIG" evidence="2">
    <location>
        <begin position="3"/>
        <end position="79"/>
    </location>
</feature>
<accession>A0A1Y0CU42</accession>
<dbReference type="Pfam" id="PF01541">
    <property type="entry name" value="GIY-YIG"/>
    <property type="match status" value="1"/>
</dbReference>
<name>A0A1Y0CU42_9GAMM</name>
<dbReference type="OrthoDB" id="9807770at2"/>
<dbReference type="PANTHER" id="PTHR34477">
    <property type="entry name" value="UPF0213 PROTEIN YHBQ"/>
    <property type="match status" value="1"/>
</dbReference>
<evidence type="ECO:0000259" key="2">
    <source>
        <dbReference type="PROSITE" id="PS50164"/>
    </source>
</evidence>
<dbReference type="InterPro" id="IPR050190">
    <property type="entry name" value="UPF0213_domain"/>
</dbReference>
<dbReference type="AlphaFoldDB" id="A0A1Y0CU42"/>
<dbReference type="KEGG" id="ocm:CBP12_00455"/>
<evidence type="ECO:0000313" key="3">
    <source>
        <dbReference type="EMBL" id="ART78812.1"/>
    </source>
</evidence>
<dbReference type="InterPro" id="IPR000305">
    <property type="entry name" value="GIY-YIG_endonuc"/>
</dbReference>
<dbReference type="EMBL" id="CP021376">
    <property type="protein sequence ID" value="ART78812.1"/>
    <property type="molecule type" value="Genomic_DNA"/>
</dbReference>
<reference evidence="4" key="1">
    <citation type="submission" date="2017-05" db="EMBL/GenBank/DDBJ databases">
        <authorList>
            <person name="Sung H."/>
        </authorList>
    </citation>
    <scope>NUCLEOTIDE SEQUENCE [LARGE SCALE GENOMIC DNA]</scope>
    <source>
        <strain evidence="4">AMac2203</strain>
    </source>
</reference>
<comment type="similarity">
    <text evidence="1">Belongs to the UPF0213 family.</text>
</comment>